<dbReference type="AlphaFoldDB" id="A0A023EZY3"/>
<feature type="region of interest" description="Disordered" evidence="2">
    <location>
        <begin position="1"/>
        <end position="44"/>
    </location>
</feature>
<evidence type="ECO:0000256" key="2">
    <source>
        <dbReference type="SAM" id="MobiDB-lite"/>
    </source>
</evidence>
<dbReference type="SUPFAM" id="SSF54236">
    <property type="entry name" value="Ubiquitin-like"/>
    <property type="match status" value="1"/>
</dbReference>
<dbReference type="PANTHER" id="PTHR23153">
    <property type="entry name" value="UBX-RELATED"/>
    <property type="match status" value="1"/>
</dbReference>
<dbReference type="EMBL" id="GBBI01003895">
    <property type="protein sequence ID" value="JAC14817.1"/>
    <property type="molecule type" value="mRNA"/>
</dbReference>
<dbReference type="InterPro" id="IPR018997">
    <property type="entry name" value="PUB_domain"/>
</dbReference>
<evidence type="ECO:0000259" key="3">
    <source>
        <dbReference type="PROSITE" id="PS50033"/>
    </source>
</evidence>
<dbReference type="Gene3D" id="1.20.58.2190">
    <property type="match status" value="1"/>
</dbReference>
<dbReference type="InterPro" id="IPR001012">
    <property type="entry name" value="UBX_dom"/>
</dbReference>
<dbReference type="CDD" id="cd16119">
    <property type="entry name" value="UBX_UBXN6"/>
    <property type="match status" value="1"/>
</dbReference>
<dbReference type="CDD" id="cd10460">
    <property type="entry name" value="PUB_UBXD1"/>
    <property type="match status" value="1"/>
</dbReference>
<dbReference type="InterPro" id="IPR042774">
    <property type="entry name" value="UBXN6_PUB"/>
</dbReference>
<reference evidence="4" key="1">
    <citation type="journal article" date="2014" name="PLoS Negl. Trop. Dis.">
        <title>An updated insight into the Sialotranscriptome of Triatoma infestans: developmental stage and geographic variations.</title>
        <authorList>
            <person name="Schwarz A."/>
            <person name="Medrano-Mercado N."/>
            <person name="Schaub G.A."/>
            <person name="Struchiner C.J."/>
            <person name="Bargues M.D."/>
            <person name="Levy M.Z."/>
            <person name="Ribeiro J.M."/>
        </authorList>
    </citation>
    <scope>NUCLEOTIDE SEQUENCE</scope>
    <source>
        <strain evidence="4">Chile</strain>
        <tissue evidence="4">Salivary glands</tissue>
    </source>
</reference>
<feature type="domain" description="UBX" evidence="3">
    <location>
        <begin position="325"/>
        <end position="402"/>
    </location>
</feature>
<accession>A0A023EZY3</accession>
<feature type="compositionally biased region" description="Basic and acidic residues" evidence="2">
    <location>
        <begin position="1"/>
        <end position="13"/>
    </location>
</feature>
<organism evidence="4">
    <name type="scientific">Triatoma infestans</name>
    <name type="common">Assassin bug</name>
    <dbReference type="NCBI Taxonomy" id="30076"/>
    <lineage>
        <taxon>Eukaryota</taxon>
        <taxon>Metazoa</taxon>
        <taxon>Ecdysozoa</taxon>
        <taxon>Arthropoda</taxon>
        <taxon>Hexapoda</taxon>
        <taxon>Insecta</taxon>
        <taxon>Pterygota</taxon>
        <taxon>Neoptera</taxon>
        <taxon>Paraneoptera</taxon>
        <taxon>Hemiptera</taxon>
        <taxon>Heteroptera</taxon>
        <taxon>Panheteroptera</taxon>
        <taxon>Cimicomorpha</taxon>
        <taxon>Reduviidae</taxon>
        <taxon>Triatominae</taxon>
        <taxon>Triatoma</taxon>
    </lineage>
</organism>
<dbReference type="InterPro" id="IPR029071">
    <property type="entry name" value="Ubiquitin-like_domsf"/>
</dbReference>
<dbReference type="SMART" id="SM00580">
    <property type="entry name" value="PUG"/>
    <property type="match status" value="1"/>
</dbReference>
<sequence length="424" mass="48597">MTDKIKNFFEKRRREAKFKGQGHRLNETGDPSKSKEPIKLPQERAEPCHEAKQAGLAALARLANKNVHTSVTSFAAQHKIIKKETLLSSGVSSSEDIDETTTDQANYKEFLAVQGVYFKCPLIGPEILPKEEWKNKIKDFLYEQLETEKGFTSCLMIHTLNKNREKVEQCIDTLCTYLQNIISYPDEDKYKKIRVKNKVFQERVSKIIGASEFLESAGFVKELIALQSEEEEFYVFKPTSPDIPHLELMIDTILNTEAIPLELHRNVQVLKPSEAKIMVQLPDDFYALTAEEIKREHKKRAENLESSMQLRTKAMREKEEQREIRKYRYSLIRVRFPDGCFLQGTFGVFEKLGVVRNFVRECISDSIEGFNLTTALGVQLPETEDEKTLVELKLVPAVILTFVPANALPNGQPFLNHDLLQQAA</sequence>
<dbReference type="SUPFAM" id="SSF143503">
    <property type="entry name" value="PUG domain-like"/>
    <property type="match status" value="1"/>
</dbReference>
<feature type="coiled-coil region" evidence="1">
    <location>
        <begin position="287"/>
        <end position="321"/>
    </location>
</feature>
<dbReference type="InterPro" id="IPR036339">
    <property type="entry name" value="PUB-like_dom_sf"/>
</dbReference>
<feature type="compositionally biased region" description="Basic and acidic residues" evidence="2">
    <location>
        <begin position="24"/>
        <end position="44"/>
    </location>
</feature>
<protein>
    <submittedName>
        <fullName evidence="4">Putative ubiquitin regulatory protein</fullName>
    </submittedName>
</protein>
<dbReference type="PROSITE" id="PS50033">
    <property type="entry name" value="UBX"/>
    <property type="match status" value="1"/>
</dbReference>
<dbReference type="Gene3D" id="3.10.20.90">
    <property type="entry name" value="Phosphatidylinositol 3-kinase Catalytic Subunit, Chain A, domain 1"/>
    <property type="match status" value="1"/>
</dbReference>
<evidence type="ECO:0000313" key="4">
    <source>
        <dbReference type="EMBL" id="JAC14817.1"/>
    </source>
</evidence>
<dbReference type="PANTHER" id="PTHR23153:SF38">
    <property type="entry name" value="UBX DOMAIN-CONTAINING PROTEIN 6"/>
    <property type="match status" value="1"/>
</dbReference>
<proteinExistence type="evidence at transcript level"/>
<dbReference type="Pfam" id="PF09409">
    <property type="entry name" value="PUB"/>
    <property type="match status" value="1"/>
</dbReference>
<evidence type="ECO:0000256" key="1">
    <source>
        <dbReference type="SAM" id="Coils"/>
    </source>
</evidence>
<dbReference type="GO" id="GO:0005737">
    <property type="term" value="C:cytoplasm"/>
    <property type="evidence" value="ECO:0007669"/>
    <property type="project" value="TreeGrafter"/>
</dbReference>
<dbReference type="Pfam" id="PF00789">
    <property type="entry name" value="UBX"/>
    <property type="match status" value="1"/>
</dbReference>
<keyword evidence="1" id="KW-0175">Coiled coil</keyword>
<name>A0A023EZY3_TRIIF</name>